<protein>
    <submittedName>
        <fullName evidence="1">Uncharacterized protein</fullName>
    </submittedName>
</protein>
<dbReference type="AlphaFoldDB" id="A0A8J7R410"/>
<evidence type="ECO:0000313" key="2">
    <source>
        <dbReference type="Proteomes" id="UP000666240"/>
    </source>
</evidence>
<proteinExistence type="predicted"/>
<reference evidence="1" key="1">
    <citation type="submission" date="2021-03" db="EMBL/GenBank/DDBJ databases">
        <title>Genome sequencing and assembly of Tianweitania sediminis.</title>
        <authorList>
            <person name="Chhetri G."/>
        </authorList>
    </citation>
    <scope>NUCLEOTIDE SEQUENCE</scope>
    <source>
        <strain evidence="1">Z8</strain>
    </source>
</reference>
<keyword evidence="2" id="KW-1185">Reference proteome</keyword>
<evidence type="ECO:0000313" key="1">
    <source>
        <dbReference type="EMBL" id="MBP0440638.1"/>
    </source>
</evidence>
<dbReference type="Proteomes" id="UP000666240">
    <property type="component" value="Unassembled WGS sequence"/>
</dbReference>
<organism evidence="1 2">
    <name type="scientific">Tianweitania sediminis</name>
    <dbReference type="NCBI Taxonomy" id="1502156"/>
    <lineage>
        <taxon>Bacteria</taxon>
        <taxon>Pseudomonadati</taxon>
        <taxon>Pseudomonadota</taxon>
        <taxon>Alphaproteobacteria</taxon>
        <taxon>Hyphomicrobiales</taxon>
        <taxon>Phyllobacteriaceae</taxon>
        <taxon>Tianweitania</taxon>
    </lineage>
</organism>
<gene>
    <name evidence="1" type="ORF">J5Y06_18465</name>
</gene>
<name>A0A8J7R410_9HYPH</name>
<comment type="caution">
    <text evidence="1">The sequence shown here is derived from an EMBL/GenBank/DDBJ whole genome shotgun (WGS) entry which is preliminary data.</text>
</comment>
<dbReference type="EMBL" id="JAGIYY010000008">
    <property type="protein sequence ID" value="MBP0440638.1"/>
    <property type="molecule type" value="Genomic_DNA"/>
</dbReference>
<sequence>MIKLFWGAPANPGQMRFHTGTLLSKPIGETRRMARKHFATNEITALYGLQVGKSFVGRIAMGRRGFENGAYEPEDTEGRDA</sequence>
<accession>A0A8J7R410</accession>
<dbReference type="RefSeq" id="WP_209336658.1">
    <property type="nucleotide sequence ID" value="NZ_JAGIYY010000008.1"/>
</dbReference>